<dbReference type="Proteomes" id="UP000775872">
    <property type="component" value="Unassembled WGS sequence"/>
</dbReference>
<gene>
    <name evidence="2" type="ORF">CSOL1703_00003129</name>
</gene>
<dbReference type="EMBL" id="CABFOC020000002">
    <property type="protein sequence ID" value="CAH0037976.1"/>
    <property type="molecule type" value="Genomic_DNA"/>
</dbReference>
<accession>A0A9N9VYW7</accession>
<evidence type="ECO:0000256" key="1">
    <source>
        <dbReference type="SAM" id="MobiDB-lite"/>
    </source>
</evidence>
<evidence type="ECO:0000313" key="3">
    <source>
        <dbReference type="Proteomes" id="UP000775872"/>
    </source>
</evidence>
<organism evidence="2 3">
    <name type="scientific">Clonostachys solani</name>
    <dbReference type="NCBI Taxonomy" id="160281"/>
    <lineage>
        <taxon>Eukaryota</taxon>
        <taxon>Fungi</taxon>
        <taxon>Dikarya</taxon>
        <taxon>Ascomycota</taxon>
        <taxon>Pezizomycotina</taxon>
        <taxon>Sordariomycetes</taxon>
        <taxon>Hypocreomycetidae</taxon>
        <taxon>Hypocreales</taxon>
        <taxon>Bionectriaceae</taxon>
        <taxon>Clonostachys</taxon>
    </lineage>
</organism>
<name>A0A9N9VYW7_9HYPO</name>
<reference evidence="2 3" key="2">
    <citation type="submission" date="2021-10" db="EMBL/GenBank/DDBJ databases">
        <authorList>
            <person name="Piombo E."/>
        </authorList>
    </citation>
    <scope>NUCLEOTIDE SEQUENCE [LARGE SCALE GENOMIC DNA]</scope>
</reference>
<comment type="caution">
    <text evidence="2">The sequence shown here is derived from an EMBL/GenBank/DDBJ whole genome shotgun (WGS) entry which is preliminary data.</text>
</comment>
<reference evidence="3" key="1">
    <citation type="submission" date="2019-06" db="EMBL/GenBank/DDBJ databases">
        <authorList>
            <person name="Broberg M."/>
        </authorList>
    </citation>
    <scope>NUCLEOTIDE SEQUENCE [LARGE SCALE GENOMIC DNA]</scope>
</reference>
<feature type="compositionally biased region" description="Low complexity" evidence="1">
    <location>
        <begin position="171"/>
        <end position="221"/>
    </location>
</feature>
<proteinExistence type="predicted"/>
<protein>
    <submittedName>
        <fullName evidence="2">Uncharacterized protein</fullName>
    </submittedName>
</protein>
<feature type="region of interest" description="Disordered" evidence="1">
    <location>
        <begin position="171"/>
        <end position="224"/>
    </location>
</feature>
<dbReference type="AlphaFoldDB" id="A0A9N9VYW7"/>
<dbReference type="OrthoDB" id="4770059at2759"/>
<sequence>MDMTITQAPVLASDWSQPTRCLPTKDIWYWEWNRWYSSHSGGHAGGAALAEMLGAPTDVSSCYPPSYTPFGHMLGTACPNGFTSACNVDGITTCCPTAYDFTCHDGAISTYANVSCSSNFENTTVVFKTAFLTETVDGKPVETDSAERHPVTSGRDVLFALGVAYANPSTATLPSSTATETDSDSASSRTDSTTSDSNASITSGASGSSATTDGGAESTSSLASSTPRGIRLVAVLAAGLAVIFGQ</sequence>
<keyword evidence="3" id="KW-1185">Reference proteome</keyword>
<evidence type="ECO:0000313" key="2">
    <source>
        <dbReference type="EMBL" id="CAH0037976.1"/>
    </source>
</evidence>